<feature type="region of interest" description="Disordered" evidence="5">
    <location>
        <begin position="1"/>
        <end position="22"/>
    </location>
</feature>
<evidence type="ECO:0000256" key="2">
    <source>
        <dbReference type="ARBA" id="ARBA00022980"/>
    </source>
</evidence>
<dbReference type="GO" id="GO:0006412">
    <property type="term" value="P:translation"/>
    <property type="evidence" value="ECO:0007669"/>
    <property type="project" value="InterPro"/>
</dbReference>
<accession>A0A0X8HTY6</accession>
<dbReference type="GO" id="GO:0005840">
    <property type="term" value="C:ribosome"/>
    <property type="evidence" value="ECO:0007669"/>
    <property type="project" value="UniProtKB-KW"/>
</dbReference>
<organism evidence="6 7">
    <name type="scientific">Eremothecium sinecaudum</name>
    <dbReference type="NCBI Taxonomy" id="45286"/>
    <lineage>
        <taxon>Eukaryota</taxon>
        <taxon>Fungi</taxon>
        <taxon>Dikarya</taxon>
        <taxon>Ascomycota</taxon>
        <taxon>Saccharomycotina</taxon>
        <taxon>Saccharomycetes</taxon>
        <taxon>Saccharomycetales</taxon>
        <taxon>Saccharomycetaceae</taxon>
        <taxon>Eremothecium</taxon>
    </lineage>
</organism>
<protein>
    <recommendedName>
        <fullName evidence="4">60S ribosomal protein L36</fullName>
    </recommendedName>
</protein>
<evidence type="ECO:0000313" key="6">
    <source>
        <dbReference type="EMBL" id="AMD21430.1"/>
    </source>
</evidence>
<dbReference type="AlphaFoldDB" id="A0A0X8HTY6"/>
<name>A0A0X8HTY6_9SACH</name>
<dbReference type="Pfam" id="PF01158">
    <property type="entry name" value="Ribosomal_L36e"/>
    <property type="match status" value="1"/>
</dbReference>
<dbReference type="STRING" id="45286.A0A0X8HTY6"/>
<dbReference type="GeneID" id="28724719"/>
<evidence type="ECO:0000313" key="7">
    <source>
        <dbReference type="Proteomes" id="UP000243052"/>
    </source>
</evidence>
<dbReference type="OrthoDB" id="9616667at2759"/>
<keyword evidence="2 4" id="KW-0689">Ribosomal protein</keyword>
<proteinExistence type="inferred from homology"/>
<comment type="similarity">
    <text evidence="1 4">Belongs to the eukaryotic ribosomal protein eL36 family.</text>
</comment>
<dbReference type="InterPro" id="IPR038097">
    <property type="entry name" value="Ribosomal_eL36_sf"/>
</dbReference>
<evidence type="ECO:0000256" key="1">
    <source>
        <dbReference type="ARBA" id="ARBA00006509"/>
    </source>
</evidence>
<evidence type="ECO:0000256" key="3">
    <source>
        <dbReference type="ARBA" id="ARBA00023274"/>
    </source>
</evidence>
<gene>
    <name evidence="6" type="ORF">AW171_hschr53380</name>
</gene>
<evidence type="ECO:0000256" key="5">
    <source>
        <dbReference type="SAM" id="MobiDB-lite"/>
    </source>
</evidence>
<dbReference type="InterPro" id="IPR000509">
    <property type="entry name" value="Ribosomal_eL36"/>
</dbReference>
<dbReference type="FunFam" id="1.10.10.1760:FF:000003">
    <property type="entry name" value="60S ribosomal protein L36"/>
    <property type="match status" value="1"/>
</dbReference>
<dbReference type="Gene3D" id="1.10.10.1760">
    <property type="entry name" value="60S ribosomal protein L36"/>
    <property type="match status" value="1"/>
</dbReference>
<dbReference type="RefSeq" id="XP_017988426.1">
    <property type="nucleotide sequence ID" value="XM_018132937.1"/>
</dbReference>
<sequence length="100" mass="11033">MAVKSGIAVGANKGKKVTQMTPAPKISYRKGASSNRTQFVRSIVREVAGLAPYERRLLDLIRNAGEKRARKVAKKRLGTFGRAKAKVEEMNNIIAASRRH</sequence>
<dbReference type="EMBL" id="CP014245">
    <property type="protein sequence ID" value="AMD21430.1"/>
    <property type="molecule type" value="Genomic_DNA"/>
</dbReference>
<dbReference type="GO" id="GO:0003735">
    <property type="term" value="F:structural constituent of ribosome"/>
    <property type="evidence" value="ECO:0007669"/>
    <property type="project" value="InterPro"/>
</dbReference>
<keyword evidence="7" id="KW-1185">Reference proteome</keyword>
<dbReference type="PROSITE" id="PS01190">
    <property type="entry name" value="RIBOSOMAL_L36E"/>
    <property type="match status" value="1"/>
</dbReference>
<dbReference type="GO" id="GO:1990904">
    <property type="term" value="C:ribonucleoprotein complex"/>
    <property type="evidence" value="ECO:0007669"/>
    <property type="project" value="UniProtKB-KW"/>
</dbReference>
<dbReference type="GO" id="GO:0003723">
    <property type="term" value="F:RNA binding"/>
    <property type="evidence" value="ECO:0007669"/>
    <property type="project" value="UniProtKB-ARBA"/>
</dbReference>
<reference evidence="6 7" key="1">
    <citation type="submission" date="2016-01" db="EMBL/GenBank/DDBJ databases">
        <title>Genome sequence of the yeast Holleya sinecauda.</title>
        <authorList>
            <person name="Dietrich F.S."/>
        </authorList>
    </citation>
    <scope>NUCLEOTIDE SEQUENCE [LARGE SCALE GENOMIC DNA]</scope>
    <source>
        <strain evidence="6 7">ATCC 58844</strain>
    </source>
</reference>
<evidence type="ECO:0000256" key="4">
    <source>
        <dbReference type="RuleBase" id="RU000665"/>
    </source>
</evidence>
<dbReference type="PANTHER" id="PTHR10114">
    <property type="entry name" value="60S RIBOSOMAL PROTEIN L36"/>
    <property type="match status" value="1"/>
</dbReference>
<dbReference type="Proteomes" id="UP000243052">
    <property type="component" value="Chromosome v"/>
</dbReference>
<keyword evidence="3 4" id="KW-0687">Ribonucleoprotein</keyword>